<feature type="compositionally biased region" description="Basic and acidic residues" evidence="1">
    <location>
        <begin position="8"/>
        <end position="30"/>
    </location>
</feature>
<accession>A0A3B0WIG9</accession>
<dbReference type="PANTHER" id="PTHR33969:SF2">
    <property type="entry name" value="SEGREGATION AND CONDENSATION PROTEIN A"/>
    <property type="match status" value="1"/>
</dbReference>
<dbReference type="InterPro" id="IPR003768">
    <property type="entry name" value="ScpA"/>
</dbReference>
<dbReference type="Gene3D" id="6.10.250.2410">
    <property type="match status" value="1"/>
</dbReference>
<dbReference type="EMBL" id="UOFE01000046">
    <property type="protein sequence ID" value="VAW55131.1"/>
    <property type="molecule type" value="Genomic_DNA"/>
</dbReference>
<dbReference type="Pfam" id="PF02616">
    <property type="entry name" value="SMC_ScpA"/>
    <property type="match status" value="1"/>
</dbReference>
<dbReference type="PANTHER" id="PTHR33969">
    <property type="entry name" value="SEGREGATION AND CONDENSATION PROTEIN A"/>
    <property type="match status" value="1"/>
</dbReference>
<gene>
    <name evidence="2" type="ORF">MNBD_GAMMA05-273</name>
</gene>
<dbReference type="HAMAP" id="MF_01805">
    <property type="entry name" value="ScpA"/>
    <property type="match status" value="1"/>
</dbReference>
<feature type="region of interest" description="Disordered" evidence="1">
    <location>
        <begin position="1"/>
        <end position="49"/>
    </location>
</feature>
<proteinExistence type="inferred from homology"/>
<dbReference type="AlphaFoldDB" id="A0A3B0WIG9"/>
<evidence type="ECO:0000256" key="1">
    <source>
        <dbReference type="SAM" id="MobiDB-lite"/>
    </source>
</evidence>
<reference evidence="2" key="1">
    <citation type="submission" date="2018-06" db="EMBL/GenBank/DDBJ databases">
        <authorList>
            <person name="Zhirakovskaya E."/>
        </authorList>
    </citation>
    <scope>NUCLEOTIDE SEQUENCE</scope>
</reference>
<sequence length="326" mass="37082">MSNPDIQETQRHEEQQRAEAQRDELSDKSSDIAVQEKSPPGQSDKKDQIADKVTATGRAQSEMPFALVQGEPLTVVPQDLYIPPDALEVILEAFEGPLDLLLYLIKRQNLDILEIPLEDTTRQYMQYIDMMQNLKIELAAEYLLMAAMLAEIKSRMLLPRPAESEDEDDPRAELIRRLQEYERFKTAAENLDELPRVSREVYLTDVELPELHQDKPVPEVDLRDLLFAFKDAMSRADMYSHHHIQREALSVRERMSNVLSAISSDGFTDYTSLFTIEEGRRGVVVTLLAILELVKEQLIDLVQSEAFAPIHLTAVGSESPAAEHNN</sequence>
<evidence type="ECO:0000313" key="2">
    <source>
        <dbReference type="EMBL" id="VAW55131.1"/>
    </source>
</evidence>
<name>A0A3B0WIG9_9ZZZZ</name>
<organism evidence="2">
    <name type="scientific">hydrothermal vent metagenome</name>
    <dbReference type="NCBI Taxonomy" id="652676"/>
    <lineage>
        <taxon>unclassified sequences</taxon>
        <taxon>metagenomes</taxon>
        <taxon>ecological metagenomes</taxon>
    </lineage>
</organism>
<protein>
    <submittedName>
        <fullName evidence="2">Segregation and condensation protein A</fullName>
    </submittedName>
</protein>